<organism evidence="6 7">
    <name type="scientific">Paenibacillus agaridevorans</name>
    <dbReference type="NCBI Taxonomy" id="171404"/>
    <lineage>
        <taxon>Bacteria</taxon>
        <taxon>Bacillati</taxon>
        <taxon>Bacillota</taxon>
        <taxon>Bacilli</taxon>
        <taxon>Bacillales</taxon>
        <taxon>Paenibacillaceae</taxon>
        <taxon>Paenibacillus</taxon>
    </lineage>
</organism>
<dbReference type="InterPro" id="IPR006683">
    <property type="entry name" value="Thioestr_dom"/>
</dbReference>
<gene>
    <name evidence="6" type="ORF">PAT3040_02462</name>
</gene>
<feature type="region of interest" description="Disordered" evidence="4">
    <location>
        <begin position="146"/>
        <end position="170"/>
    </location>
</feature>
<dbReference type="Gene3D" id="3.10.129.10">
    <property type="entry name" value="Hotdog Thioesterase"/>
    <property type="match status" value="1"/>
</dbReference>
<feature type="domain" description="HotDog ACOT-type" evidence="5">
    <location>
        <begin position="17"/>
        <end position="129"/>
    </location>
</feature>
<dbReference type="RefSeq" id="WP_087569362.1">
    <property type="nucleotide sequence ID" value="NZ_BDQX01000116.1"/>
</dbReference>
<dbReference type="GO" id="GO:0006637">
    <property type="term" value="P:acyl-CoA metabolic process"/>
    <property type="evidence" value="ECO:0007669"/>
    <property type="project" value="TreeGrafter"/>
</dbReference>
<dbReference type="CDD" id="cd03442">
    <property type="entry name" value="BFIT_BACH"/>
    <property type="match status" value="1"/>
</dbReference>
<dbReference type="InterPro" id="IPR029069">
    <property type="entry name" value="HotDog_dom_sf"/>
</dbReference>
<comment type="similarity">
    <text evidence="1">Belongs to the acyl coenzyme A hydrolase family.</text>
</comment>
<evidence type="ECO:0000259" key="5">
    <source>
        <dbReference type="PROSITE" id="PS51770"/>
    </source>
</evidence>
<accession>A0A2R5ES73</accession>
<evidence type="ECO:0000313" key="6">
    <source>
        <dbReference type="EMBL" id="GBG07898.1"/>
    </source>
</evidence>
<dbReference type="GO" id="GO:0052816">
    <property type="term" value="F:long-chain fatty acyl-CoA hydrolase activity"/>
    <property type="evidence" value="ECO:0007669"/>
    <property type="project" value="TreeGrafter"/>
</dbReference>
<dbReference type="Proteomes" id="UP000245202">
    <property type="component" value="Unassembled WGS sequence"/>
</dbReference>
<reference evidence="6 7" key="1">
    <citation type="submission" date="2017-08" db="EMBL/GenBank/DDBJ databases">
        <title>Substantial Increase in Enzyme Production by Combined Drug-Resistance Mutations in Paenibacillus agaridevorans.</title>
        <authorList>
            <person name="Tanaka Y."/>
            <person name="Funane K."/>
            <person name="Hosaka T."/>
            <person name="Shiwa Y."/>
            <person name="Fujita N."/>
            <person name="Miyazaki T."/>
            <person name="Yoshikawa H."/>
            <person name="Murakami K."/>
            <person name="Kasahara K."/>
            <person name="Inaoka T."/>
            <person name="Hiraga Y."/>
            <person name="Ochi K."/>
        </authorList>
    </citation>
    <scope>NUCLEOTIDE SEQUENCE [LARGE SCALE GENOMIC DNA]</scope>
    <source>
        <strain evidence="6 7">T-3040</strain>
    </source>
</reference>
<evidence type="ECO:0000256" key="2">
    <source>
        <dbReference type="ARBA" id="ARBA00022801"/>
    </source>
</evidence>
<evidence type="ECO:0000313" key="7">
    <source>
        <dbReference type="Proteomes" id="UP000245202"/>
    </source>
</evidence>
<keyword evidence="2 3" id="KW-0378">Hydrolase</keyword>
<name>A0A2R5ES73_9BACL</name>
<evidence type="ECO:0000256" key="1">
    <source>
        <dbReference type="ARBA" id="ARBA00010458"/>
    </source>
</evidence>
<dbReference type="EMBL" id="BDQX01000116">
    <property type="protein sequence ID" value="GBG07898.1"/>
    <property type="molecule type" value="Genomic_DNA"/>
</dbReference>
<dbReference type="SUPFAM" id="SSF54637">
    <property type="entry name" value="Thioesterase/thiol ester dehydrase-isomerase"/>
    <property type="match status" value="1"/>
</dbReference>
<dbReference type="GO" id="GO:0009062">
    <property type="term" value="P:fatty acid catabolic process"/>
    <property type="evidence" value="ECO:0007669"/>
    <property type="project" value="TreeGrafter"/>
</dbReference>
<dbReference type="AlphaFoldDB" id="A0A2R5ES73"/>
<comment type="caution">
    <text evidence="6">The sequence shown here is derived from an EMBL/GenBank/DDBJ whole genome shotgun (WGS) entry which is preliminary data.</text>
</comment>
<dbReference type="InterPro" id="IPR040170">
    <property type="entry name" value="Cytosol_ACT"/>
</dbReference>
<evidence type="ECO:0000256" key="4">
    <source>
        <dbReference type="SAM" id="MobiDB-lite"/>
    </source>
</evidence>
<dbReference type="GO" id="GO:0005829">
    <property type="term" value="C:cytosol"/>
    <property type="evidence" value="ECO:0007669"/>
    <property type="project" value="TreeGrafter"/>
</dbReference>
<keyword evidence="7" id="KW-1185">Reference proteome</keyword>
<dbReference type="InterPro" id="IPR033120">
    <property type="entry name" value="HOTDOG_ACOT"/>
</dbReference>
<dbReference type="PANTHER" id="PTHR11049">
    <property type="entry name" value="ACYL COENZYME A THIOESTER HYDROLASE"/>
    <property type="match status" value="1"/>
</dbReference>
<protein>
    <submittedName>
        <fullName evidence="6">Acyl-CoA thioesterase</fullName>
    </submittedName>
</protein>
<evidence type="ECO:0000256" key="3">
    <source>
        <dbReference type="PROSITE-ProRule" id="PRU01106"/>
    </source>
</evidence>
<dbReference type="PANTHER" id="PTHR11049:SF24">
    <property type="entry name" value="CYTOSOLIC ACYL COENZYME A THIOESTER HYDROLASE"/>
    <property type="match status" value="1"/>
</dbReference>
<sequence>MMSESNEKVQLPAKPSKDSRTLMTQLIFPLDTNHHDTMFGGKLMEYMDKVAAISAMRHARMRVVTASTDSLDFLAPIHVGEVIEVEAFVTWTRRSSMEIYVSVNSENLYTGSRKTTVTAFFTFVALDENGKPAEISKVFPESELERQLHASAPARHELRKARKSDRTSKA</sequence>
<proteinExistence type="inferred from homology"/>
<dbReference type="PROSITE" id="PS51770">
    <property type="entry name" value="HOTDOG_ACOT"/>
    <property type="match status" value="1"/>
</dbReference>
<dbReference type="Pfam" id="PF03061">
    <property type="entry name" value="4HBT"/>
    <property type="match status" value="1"/>
</dbReference>